<feature type="chain" id="PRO_5005289084" description="Bacterial virulence domain-containing protein" evidence="1">
    <location>
        <begin position="22"/>
        <end position="228"/>
    </location>
</feature>
<sequence>MKNTRKFSPFFLLLAFVLSCGNRNEFPVAQWNSNNDSKPVLFYISGDAGFNSFSKSFGQNMHQFGYDVFALNTRKYFWTKRTPESTAEDTEKFLKEITANRTNKKIILVGFSYGADVAPFIYNRLDEDFKKNIQNLVIIGPSKVNDFEIHLAEYVTGEKEYGYSVLNEINNLRNVPFTLIVSDFEFYHFPLSQIKLKNYSLLHLHGDHHYGGDTKRLAAFVNANLNKK</sequence>
<dbReference type="STRING" id="1304281.ACM44_01735"/>
<gene>
    <name evidence="3" type="ORF">ACM44_01735</name>
</gene>
<feature type="signal peptide" evidence="1">
    <location>
        <begin position="1"/>
        <end position="21"/>
    </location>
</feature>
<dbReference type="AlphaFoldDB" id="A0A0J7J378"/>
<feature type="domain" description="Bacterial virulence" evidence="2">
    <location>
        <begin position="42"/>
        <end position="226"/>
    </location>
</feature>
<accession>A0A0J7J378</accession>
<keyword evidence="4" id="KW-1185">Reference proteome</keyword>
<dbReference type="PROSITE" id="PS51257">
    <property type="entry name" value="PROKAR_LIPOPROTEIN"/>
    <property type="match status" value="1"/>
</dbReference>
<dbReference type="Proteomes" id="UP000035900">
    <property type="component" value="Unassembled WGS sequence"/>
</dbReference>
<dbReference type="RefSeq" id="WP_048498396.1">
    <property type="nucleotide sequence ID" value="NZ_LFNG01000002.1"/>
</dbReference>
<dbReference type="SUPFAM" id="SSF53474">
    <property type="entry name" value="alpha/beta-Hydrolases"/>
    <property type="match status" value="1"/>
</dbReference>
<evidence type="ECO:0000313" key="4">
    <source>
        <dbReference type="Proteomes" id="UP000035900"/>
    </source>
</evidence>
<organism evidence="3 4">
    <name type="scientific">Chryseobacterium koreense CCUG 49689</name>
    <dbReference type="NCBI Taxonomy" id="1304281"/>
    <lineage>
        <taxon>Bacteria</taxon>
        <taxon>Pseudomonadati</taxon>
        <taxon>Bacteroidota</taxon>
        <taxon>Flavobacteriia</taxon>
        <taxon>Flavobacteriales</taxon>
        <taxon>Weeksellaceae</taxon>
        <taxon>Chryseobacterium group</taxon>
        <taxon>Chryseobacterium</taxon>
    </lineage>
</organism>
<evidence type="ECO:0000259" key="2">
    <source>
        <dbReference type="Pfam" id="PF06057"/>
    </source>
</evidence>
<evidence type="ECO:0000313" key="3">
    <source>
        <dbReference type="EMBL" id="KMQ72486.1"/>
    </source>
</evidence>
<dbReference type="Gene3D" id="3.40.50.1820">
    <property type="entry name" value="alpha/beta hydrolase"/>
    <property type="match status" value="1"/>
</dbReference>
<proteinExistence type="predicted"/>
<name>A0A0J7J378_9FLAO</name>
<dbReference type="OrthoDB" id="641022at2"/>
<dbReference type="PATRIC" id="fig|1304281.5.peg.371"/>
<dbReference type="EMBL" id="LFNG01000002">
    <property type="protein sequence ID" value="KMQ72486.1"/>
    <property type="molecule type" value="Genomic_DNA"/>
</dbReference>
<dbReference type="ESTHER" id="9flao-a0a0j7j378">
    <property type="family name" value="VirJ"/>
</dbReference>
<dbReference type="InterPro" id="IPR029058">
    <property type="entry name" value="AB_hydrolase_fold"/>
</dbReference>
<protein>
    <recommendedName>
        <fullName evidence="2">Bacterial virulence domain-containing protein</fullName>
    </recommendedName>
</protein>
<reference evidence="3 4" key="1">
    <citation type="journal article" date="2004" name="Int. J. Syst. Evol. Microbiol.">
        <title>Kaistella koreensis gen. nov., sp. nov., a novel member of the Chryseobacterium-Bergeyella-Riemerella branch.</title>
        <authorList>
            <person name="Kim M.K."/>
            <person name="Im W.T."/>
            <person name="Shin Y.K."/>
            <person name="Lim J.H."/>
            <person name="Kim S.H."/>
            <person name="Lee B.C."/>
            <person name="Park M.Y."/>
            <person name="Lee K.Y."/>
            <person name="Lee S.T."/>
        </authorList>
    </citation>
    <scope>NUCLEOTIDE SEQUENCE [LARGE SCALE GENOMIC DNA]</scope>
    <source>
        <strain evidence="3 4">CCUG 49689</strain>
    </source>
</reference>
<keyword evidence="1" id="KW-0732">Signal</keyword>
<comment type="caution">
    <text evidence="3">The sequence shown here is derived from an EMBL/GenBank/DDBJ whole genome shotgun (WGS) entry which is preliminary data.</text>
</comment>
<evidence type="ECO:0000256" key="1">
    <source>
        <dbReference type="SAM" id="SignalP"/>
    </source>
</evidence>
<dbReference type="Pfam" id="PF06057">
    <property type="entry name" value="VirJ"/>
    <property type="match status" value="1"/>
</dbReference>
<dbReference type="InterPro" id="IPR010333">
    <property type="entry name" value="VirJ"/>
</dbReference>